<evidence type="ECO:0000313" key="2">
    <source>
        <dbReference type="Proteomes" id="UP000078200"/>
    </source>
</evidence>
<organism evidence="1 2">
    <name type="scientific">Glossina austeni</name>
    <name type="common">Savannah tsetse fly</name>
    <dbReference type="NCBI Taxonomy" id="7395"/>
    <lineage>
        <taxon>Eukaryota</taxon>
        <taxon>Metazoa</taxon>
        <taxon>Ecdysozoa</taxon>
        <taxon>Arthropoda</taxon>
        <taxon>Hexapoda</taxon>
        <taxon>Insecta</taxon>
        <taxon>Pterygota</taxon>
        <taxon>Neoptera</taxon>
        <taxon>Endopterygota</taxon>
        <taxon>Diptera</taxon>
        <taxon>Brachycera</taxon>
        <taxon>Muscomorpha</taxon>
        <taxon>Hippoboscoidea</taxon>
        <taxon>Glossinidae</taxon>
        <taxon>Glossina</taxon>
    </lineage>
</organism>
<reference evidence="1" key="1">
    <citation type="submission" date="2020-05" db="UniProtKB">
        <authorList>
            <consortium name="EnsemblMetazoa"/>
        </authorList>
    </citation>
    <scope>IDENTIFICATION</scope>
    <source>
        <strain evidence="1">TTRI</strain>
    </source>
</reference>
<dbReference type="EnsemblMetazoa" id="GAUT040271-RA">
    <property type="protein sequence ID" value="GAUT040271-PA"/>
    <property type="gene ID" value="GAUT040271"/>
</dbReference>
<proteinExistence type="predicted"/>
<dbReference type="VEuPathDB" id="VectorBase:GAUT040271"/>
<evidence type="ECO:0000313" key="1">
    <source>
        <dbReference type="EnsemblMetazoa" id="GAUT040271-PA"/>
    </source>
</evidence>
<keyword evidence="2" id="KW-1185">Reference proteome</keyword>
<dbReference type="Proteomes" id="UP000078200">
    <property type="component" value="Unassembled WGS sequence"/>
</dbReference>
<accession>A0A1A9VL40</accession>
<sequence length="169" mass="20101">MAMCQTSAPAPYYQRHLREHNQMITKKHKKYEDWYEEWYDESNGTTLDVPKGVRYEAKLGQQINRVLNGKLFPPYLMVERQPKHGATQPNQSISGMTLAQLDWIETFKRTFRNKIQILLFFGMARLLKLWSVALRIKAMKDINGPSYPFQFKKKRRKLYPREQKSTESL</sequence>
<protein>
    <submittedName>
        <fullName evidence="1">Uncharacterized protein</fullName>
    </submittedName>
</protein>
<dbReference type="AlphaFoldDB" id="A0A1A9VL40"/>
<name>A0A1A9VL40_GLOAU</name>